<reference evidence="2 3" key="1">
    <citation type="journal article" date="2015" name="Nature">
        <title>rRNA introns, odd ribosomes, and small enigmatic genomes across a large radiation of phyla.</title>
        <authorList>
            <person name="Brown C.T."/>
            <person name="Hug L.A."/>
            <person name="Thomas B.C."/>
            <person name="Sharon I."/>
            <person name="Castelle C.J."/>
            <person name="Singh A."/>
            <person name="Wilkins M.J."/>
            <person name="Williams K.H."/>
            <person name="Banfield J.F."/>
        </authorList>
    </citation>
    <scope>NUCLEOTIDE SEQUENCE [LARGE SCALE GENOMIC DNA]</scope>
</reference>
<dbReference type="SMART" id="SM00257">
    <property type="entry name" value="LysM"/>
    <property type="match status" value="2"/>
</dbReference>
<dbReference type="Pfam" id="PF01551">
    <property type="entry name" value="Peptidase_M23"/>
    <property type="match status" value="1"/>
</dbReference>
<dbReference type="Gene3D" id="3.10.350.10">
    <property type="entry name" value="LysM domain"/>
    <property type="match status" value="2"/>
</dbReference>
<dbReference type="AlphaFoldDB" id="A0A0G1WFP4"/>
<dbReference type="Pfam" id="PF01476">
    <property type="entry name" value="LysM"/>
    <property type="match status" value="2"/>
</dbReference>
<comment type="caution">
    <text evidence="2">The sequence shown here is derived from an EMBL/GenBank/DDBJ whole genome shotgun (WGS) entry which is preliminary data.</text>
</comment>
<dbReference type="InterPro" id="IPR018392">
    <property type="entry name" value="LysM"/>
</dbReference>
<dbReference type="PANTHER" id="PTHR21666">
    <property type="entry name" value="PEPTIDASE-RELATED"/>
    <property type="match status" value="1"/>
</dbReference>
<dbReference type="GO" id="GO:0004222">
    <property type="term" value="F:metalloendopeptidase activity"/>
    <property type="evidence" value="ECO:0007669"/>
    <property type="project" value="TreeGrafter"/>
</dbReference>
<protein>
    <submittedName>
        <fullName evidence="2">Peptidase M23 family protein</fullName>
    </submittedName>
</protein>
<dbReference type="InterPro" id="IPR036779">
    <property type="entry name" value="LysM_dom_sf"/>
</dbReference>
<dbReference type="PROSITE" id="PS51782">
    <property type="entry name" value="LYSM"/>
    <property type="match status" value="2"/>
</dbReference>
<dbReference type="Gene3D" id="2.70.70.10">
    <property type="entry name" value="Glucose Permease (Domain IIA)"/>
    <property type="match status" value="1"/>
</dbReference>
<dbReference type="InterPro" id="IPR011055">
    <property type="entry name" value="Dup_hybrid_motif"/>
</dbReference>
<gene>
    <name evidence="2" type="ORF">UY58_C0003G0037</name>
</gene>
<dbReference type="InterPro" id="IPR050570">
    <property type="entry name" value="Cell_wall_metabolism_enzyme"/>
</dbReference>
<dbReference type="CDD" id="cd12797">
    <property type="entry name" value="M23_peptidase"/>
    <property type="match status" value="1"/>
</dbReference>
<dbReference type="PANTHER" id="PTHR21666:SF270">
    <property type="entry name" value="MUREIN HYDROLASE ACTIVATOR ENVC"/>
    <property type="match status" value="1"/>
</dbReference>
<dbReference type="EMBL" id="LCQN01000003">
    <property type="protein sequence ID" value="KKW17460.1"/>
    <property type="molecule type" value="Genomic_DNA"/>
</dbReference>
<evidence type="ECO:0000259" key="1">
    <source>
        <dbReference type="PROSITE" id="PS51782"/>
    </source>
</evidence>
<dbReference type="SUPFAM" id="SSF51261">
    <property type="entry name" value="Duplicated hybrid motif"/>
    <property type="match status" value="1"/>
</dbReference>
<evidence type="ECO:0000313" key="2">
    <source>
        <dbReference type="EMBL" id="KKW17460.1"/>
    </source>
</evidence>
<organism evidence="2 3">
    <name type="scientific">Candidatus Magasanikbacteria bacterium GW2011_GWA2_50_22</name>
    <dbReference type="NCBI Taxonomy" id="1619043"/>
    <lineage>
        <taxon>Bacteria</taxon>
        <taxon>Candidatus Magasanikiibacteriota</taxon>
    </lineage>
</organism>
<dbReference type="Proteomes" id="UP000033982">
    <property type="component" value="Unassembled WGS sequence"/>
</dbReference>
<feature type="domain" description="LysM" evidence="1">
    <location>
        <begin position="91"/>
        <end position="135"/>
    </location>
</feature>
<accession>A0A0G1WFP4</accession>
<dbReference type="PATRIC" id="fig|1619043.3.peg.131"/>
<feature type="domain" description="LysM" evidence="1">
    <location>
        <begin position="141"/>
        <end position="185"/>
    </location>
</feature>
<evidence type="ECO:0000313" key="3">
    <source>
        <dbReference type="Proteomes" id="UP000033982"/>
    </source>
</evidence>
<name>A0A0G1WFP4_9BACT</name>
<sequence length="330" mass="34199">MVGTLLPNTAKAGVFSDFFASFSKMISKDEIAPVTGNVQNMALLKPAMNIDPASGRGGGDITIVDGSALMPEEGPSGTIADIEKPKNGTVSVYVVRNGDTLSGIAKLFDVSPNTILWANDISRASSLKVGQILTILPVTGIKYTIKKGDTLASVAKKYGGNAEEIANYNGIEGPLAVGAEIIIPDGEIAAAASSSGKPGVTAPAYNVGPRGTEEQNGFYLRPILGGRKSQGIHGYNGVDIAAPRGTPILASATGDVIVAREGGWNGGYGNYTVIQHDNGSQTLYSHASDIIVYAGERVVRGQVIGYVGATGKATGAHLHFEIRNGIRNPF</sequence>
<dbReference type="InterPro" id="IPR016047">
    <property type="entry name" value="M23ase_b-sheet_dom"/>
</dbReference>
<proteinExistence type="predicted"/>
<dbReference type="CDD" id="cd00118">
    <property type="entry name" value="LysM"/>
    <property type="match status" value="2"/>
</dbReference>